<evidence type="ECO:0000256" key="1">
    <source>
        <dbReference type="SAM" id="MobiDB-lite"/>
    </source>
</evidence>
<evidence type="ECO:0000313" key="2">
    <source>
        <dbReference type="EMBL" id="KAG1342386.1"/>
    </source>
</evidence>
<feature type="region of interest" description="Disordered" evidence="1">
    <location>
        <begin position="32"/>
        <end position="94"/>
    </location>
</feature>
<comment type="caution">
    <text evidence="2">The sequence shown here is derived from an EMBL/GenBank/DDBJ whole genome shotgun (WGS) entry which is preliminary data.</text>
</comment>
<dbReference type="EMBL" id="CM017876">
    <property type="protein sequence ID" value="KAG1342386.1"/>
    <property type="molecule type" value="Genomic_DNA"/>
</dbReference>
<sequence length="129" mass="14104">MEGREARAMRWAPRRRLVVVMEGIGRGGEATEGVVVFDGPSSKGWRPEASKGIEKHSGLEKEGEGEASAEGREAMSQAVGAKEEQEIGGGDGEVLEEEGRSYRGWWRPVVHCPEAEGRRRLSVLRSAED</sequence>
<name>A0A8K0N242_COCNU</name>
<dbReference type="AlphaFoldDB" id="A0A8K0N242"/>
<accession>A0A8K0N242</accession>
<keyword evidence="3" id="KW-1185">Reference proteome</keyword>
<feature type="compositionally biased region" description="Basic and acidic residues" evidence="1">
    <location>
        <begin position="45"/>
        <end position="73"/>
    </location>
</feature>
<evidence type="ECO:0000313" key="3">
    <source>
        <dbReference type="Proteomes" id="UP000797356"/>
    </source>
</evidence>
<proteinExistence type="predicted"/>
<reference evidence="2" key="2">
    <citation type="submission" date="2019-07" db="EMBL/GenBank/DDBJ databases">
        <authorList>
            <person name="Yang Y."/>
            <person name="Bocs S."/>
            <person name="Baudouin L."/>
        </authorList>
    </citation>
    <scope>NUCLEOTIDE SEQUENCE</scope>
    <source>
        <tissue evidence="2">Spear leaf of Hainan Tall coconut</tissue>
    </source>
</reference>
<protein>
    <submittedName>
        <fullName evidence="2">Uncharacterized protein</fullName>
    </submittedName>
</protein>
<organism evidence="2 3">
    <name type="scientific">Cocos nucifera</name>
    <name type="common">Coconut palm</name>
    <dbReference type="NCBI Taxonomy" id="13894"/>
    <lineage>
        <taxon>Eukaryota</taxon>
        <taxon>Viridiplantae</taxon>
        <taxon>Streptophyta</taxon>
        <taxon>Embryophyta</taxon>
        <taxon>Tracheophyta</taxon>
        <taxon>Spermatophyta</taxon>
        <taxon>Magnoliopsida</taxon>
        <taxon>Liliopsida</taxon>
        <taxon>Arecaceae</taxon>
        <taxon>Arecoideae</taxon>
        <taxon>Cocoseae</taxon>
        <taxon>Attaleinae</taxon>
        <taxon>Cocos</taxon>
    </lineage>
</organism>
<gene>
    <name evidence="2" type="ORF">COCNU_05G006150</name>
</gene>
<reference evidence="2" key="1">
    <citation type="journal article" date="2017" name="Gigascience">
        <title>The genome draft of coconut (Cocos nucifera).</title>
        <authorList>
            <person name="Xiao Y."/>
            <person name="Xu P."/>
            <person name="Fan H."/>
            <person name="Baudouin L."/>
            <person name="Xia W."/>
            <person name="Bocs S."/>
            <person name="Xu J."/>
            <person name="Li Q."/>
            <person name="Guo A."/>
            <person name="Zhou L."/>
            <person name="Li J."/>
            <person name="Wu Y."/>
            <person name="Ma Z."/>
            <person name="Armero A."/>
            <person name="Issali A.E."/>
            <person name="Liu N."/>
            <person name="Peng M."/>
            <person name="Yang Y."/>
        </authorList>
    </citation>
    <scope>NUCLEOTIDE SEQUENCE</scope>
    <source>
        <tissue evidence="2">Spear leaf of Hainan Tall coconut</tissue>
    </source>
</reference>
<dbReference type="Proteomes" id="UP000797356">
    <property type="component" value="Chromosome 5"/>
</dbReference>